<organism evidence="1 2">
    <name type="scientific">Entomophthora muscae</name>
    <dbReference type="NCBI Taxonomy" id="34485"/>
    <lineage>
        <taxon>Eukaryota</taxon>
        <taxon>Fungi</taxon>
        <taxon>Fungi incertae sedis</taxon>
        <taxon>Zoopagomycota</taxon>
        <taxon>Entomophthoromycotina</taxon>
        <taxon>Entomophthoromycetes</taxon>
        <taxon>Entomophthorales</taxon>
        <taxon>Entomophthoraceae</taxon>
        <taxon>Entomophthora</taxon>
    </lineage>
</organism>
<dbReference type="Proteomes" id="UP001165960">
    <property type="component" value="Unassembled WGS sequence"/>
</dbReference>
<accession>A0ACC2S0A1</accession>
<evidence type="ECO:0000313" key="1">
    <source>
        <dbReference type="EMBL" id="KAJ9055715.1"/>
    </source>
</evidence>
<protein>
    <submittedName>
        <fullName evidence="1">Uncharacterized protein</fullName>
    </submittedName>
</protein>
<dbReference type="EMBL" id="QTSX02006392">
    <property type="protein sequence ID" value="KAJ9055715.1"/>
    <property type="molecule type" value="Genomic_DNA"/>
</dbReference>
<proteinExistence type="predicted"/>
<evidence type="ECO:0000313" key="2">
    <source>
        <dbReference type="Proteomes" id="UP001165960"/>
    </source>
</evidence>
<gene>
    <name evidence="1" type="ORF">DSO57_1001153</name>
</gene>
<keyword evidence="2" id="KW-1185">Reference proteome</keyword>
<sequence length="132" mass="14258">MGSIKDSWRELGVNQYKGDAAQPENVSKKFKMQVFNLVSALLTLTAASALQGGEHRGNSGHHVGSDHGNMGHRGDSRGDGRGYGRNGQYDDIPQYCVDFYDNTYGSNPYSDAPNGFANFQNPPSGCPFPIGI</sequence>
<comment type="caution">
    <text evidence="1">The sequence shown here is derived from an EMBL/GenBank/DDBJ whole genome shotgun (WGS) entry which is preliminary data.</text>
</comment>
<name>A0ACC2S0A1_9FUNG</name>
<reference evidence="1" key="1">
    <citation type="submission" date="2022-04" db="EMBL/GenBank/DDBJ databases">
        <title>Genome of the entomopathogenic fungus Entomophthora muscae.</title>
        <authorList>
            <person name="Elya C."/>
            <person name="Lovett B.R."/>
            <person name="Lee E."/>
            <person name="Macias A.M."/>
            <person name="Hajek A.E."/>
            <person name="De Bivort B.L."/>
            <person name="Kasson M.T."/>
            <person name="De Fine Licht H.H."/>
            <person name="Stajich J.E."/>
        </authorList>
    </citation>
    <scope>NUCLEOTIDE SEQUENCE</scope>
    <source>
        <strain evidence="1">Berkeley</strain>
    </source>
</reference>